<dbReference type="Proteomes" id="UP000595897">
    <property type="component" value="Chromosome"/>
</dbReference>
<dbReference type="GO" id="GO:0005975">
    <property type="term" value="P:carbohydrate metabolic process"/>
    <property type="evidence" value="ECO:0007669"/>
    <property type="project" value="InterPro"/>
</dbReference>
<dbReference type="Gene3D" id="3.20.20.370">
    <property type="entry name" value="Glycoside hydrolase/deacetylase"/>
    <property type="match status" value="4"/>
</dbReference>
<evidence type="ECO:0000256" key="2">
    <source>
        <dbReference type="SAM" id="Phobius"/>
    </source>
</evidence>
<dbReference type="RefSeq" id="WP_271715390.1">
    <property type="nucleotide sequence ID" value="NZ_AP024169.1"/>
</dbReference>
<feature type="transmembrane region" description="Helical" evidence="2">
    <location>
        <begin position="7"/>
        <end position="30"/>
    </location>
</feature>
<evidence type="ECO:0000313" key="5">
    <source>
        <dbReference type="Proteomes" id="UP000595897"/>
    </source>
</evidence>
<dbReference type="InterPro" id="IPR002509">
    <property type="entry name" value="NODB_dom"/>
</dbReference>
<feature type="domain" description="NodB homology" evidence="3">
    <location>
        <begin position="349"/>
        <end position="528"/>
    </location>
</feature>
<evidence type="ECO:0000259" key="3">
    <source>
        <dbReference type="PROSITE" id="PS51677"/>
    </source>
</evidence>
<accession>A0A7R7EJW8</accession>
<evidence type="ECO:0000313" key="4">
    <source>
        <dbReference type="EMBL" id="BCN30147.1"/>
    </source>
</evidence>
<feature type="compositionally biased region" description="Basic and acidic residues" evidence="1">
    <location>
        <begin position="579"/>
        <end position="588"/>
    </location>
</feature>
<reference evidence="4 5" key="1">
    <citation type="submission" date="2020-11" db="EMBL/GenBank/DDBJ databases">
        <title>Draft genome sequencing of a Lachnospiraceae strain isolated from anoxic soil subjected to BSD treatment.</title>
        <authorList>
            <person name="Uek A."/>
            <person name="Tonouchi A."/>
        </authorList>
    </citation>
    <scope>NUCLEOTIDE SEQUENCE [LARGE SCALE GENOMIC DNA]</scope>
    <source>
        <strain evidence="4 5">TB5</strain>
    </source>
</reference>
<feature type="region of interest" description="Disordered" evidence="1">
    <location>
        <begin position="237"/>
        <end position="280"/>
    </location>
</feature>
<dbReference type="EMBL" id="AP024169">
    <property type="protein sequence ID" value="BCN30147.1"/>
    <property type="molecule type" value="Genomic_DNA"/>
</dbReference>
<dbReference type="KEGG" id="ahb:bsdtb5_14420"/>
<keyword evidence="2" id="KW-0472">Membrane</keyword>
<dbReference type="Pfam" id="PF01522">
    <property type="entry name" value="Polysacc_deac_1"/>
    <property type="match status" value="4"/>
</dbReference>
<keyword evidence="2" id="KW-0812">Transmembrane</keyword>
<keyword evidence="5" id="KW-1185">Reference proteome</keyword>
<dbReference type="InterPro" id="IPR011330">
    <property type="entry name" value="Glyco_hydro/deAcase_b/a-brl"/>
</dbReference>
<name>A0A7R7EJW8_9FIRM</name>
<sequence>MKKEKKLVIAIGVMIIALLMIILTFSFILINRNKEVPLGKENKYDATNEIKAALKKIKTNEQQSKIIKDVKTVEKVVSIDFTGLSDTKTNKHIIQLLDKYHRKATFLIPGMLAAEDSNIVSEINEKGHRIGSNTLSGTKNIEDWSTEQLIKDFCLTNEILSRYTKKVPSILECNSTKYTNSVLKAAYVSGYQKVVDGTTYINYQSFSSYQEVLDYVSSMDRGSIITIKMKGTLDEGEYKEENESNKKELRKKELRKKETNNEVNKKEATSTNQVEFSNDTTTTLTEQERLVQVVEWLLKALDETNYQTVLVEELDKYKDSDFDKSFTTLRKENQGKLATVYKKVATNSNIVSFSFRGIKNESVLDHLLEYLKEKKIKATFFVTVDDMIDYPDRIMKIISYNQAIGNGGLNDKDVTKMSFNDICLSIYKCERILKERYGIDTNLYMPQLGKYNNLVREAASTLGYTIVTYSKNPITSKEQSVNRIMKYYRKGVTSGDIIYYRFDYYTNINQVIQATYEQLIQKQFYCVDIKTLLLKGILDQNRRIRANQDSVRKHDDLLKSYDYRNKSENNDNINNQGKENQKSNDKNENINGEKAWPTFSKEYLSNLRKKNHGKVNLPIRTVYTTQKALSYTFYGISNKKVLDNVMENLKKINAKATFFVTKNDLLENASLVKKIAAGGHEIGICLSISDGTDYNSITSTILGMKKLINQYCNQKPDLVRYAYEIKASNELLEAVKSTGCKYISQDISLASSSLSKNSTIDQVMQHAFNEGNITVRRGYILYFRMDYYNDPNLIGDLIQTIYKTRVQVIAYPDNMNKEDSSYHLKTLHELLNSEYVYTYPVKKENIIESLKDSIYSGHLSDMTEDEKFRYIAGRYIGTPSINTIKTLPGFTEEELSKLDKSGRFTEDKVLYLTFDDWGSDKPINQILTVLSKYQIKATFFVRTNYIEQNPNLLRSIAIEGHNIGSHTDMHLSFATSDTIIEEEEPTSVYYSLTPKEVAERKKDIINSYNKLLNIIGDVEIDGVPSLTKILRPPTLAMSKEGMEAILDTGFTYIVSGDFSTHDYEAKDAKALADEIMKGIPLKNGVRKIQNGSIIVMHMSDDKVTPRNNLDITAEALDLVIPKLLAEGYHFATLGEYLTDKKGEVFSVGE</sequence>
<dbReference type="GO" id="GO:0016810">
    <property type="term" value="F:hydrolase activity, acting on carbon-nitrogen (but not peptide) bonds"/>
    <property type="evidence" value="ECO:0007669"/>
    <property type="project" value="InterPro"/>
</dbReference>
<gene>
    <name evidence="4" type="ORF">bsdtb5_14420</name>
</gene>
<dbReference type="AlphaFoldDB" id="A0A7R7EJW8"/>
<dbReference type="PROSITE" id="PS51677">
    <property type="entry name" value="NODB"/>
    <property type="match status" value="2"/>
</dbReference>
<dbReference type="InterPro" id="IPR050248">
    <property type="entry name" value="Polysacc_deacetylase_ArnD"/>
</dbReference>
<feature type="compositionally biased region" description="Basic and acidic residues" evidence="1">
    <location>
        <begin position="239"/>
        <end position="268"/>
    </location>
</feature>
<organism evidence="4 5">
    <name type="scientific">Anaeromicropila herbilytica</name>
    <dbReference type="NCBI Taxonomy" id="2785025"/>
    <lineage>
        <taxon>Bacteria</taxon>
        <taxon>Bacillati</taxon>
        <taxon>Bacillota</taxon>
        <taxon>Clostridia</taxon>
        <taxon>Lachnospirales</taxon>
        <taxon>Lachnospiraceae</taxon>
        <taxon>Anaeromicropila</taxon>
    </lineage>
</organism>
<feature type="compositionally biased region" description="Polar residues" evidence="1">
    <location>
        <begin position="269"/>
        <end position="280"/>
    </location>
</feature>
<feature type="domain" description="NodB homology" evidence="3">
    <location>
        <begin position="908"/>
        <end position="1131"/>
    </location>
</feature>
<feature type="compositionally biased region" description="Basic and acidic residues" evidence="1">
    <location>
        <begin position="557"/>
        <end position="569"/>
    </location>
</feature>
<proteinExistence type="predicted"/>
<dbReference type="SUPFAM" id="SSF88713">
    <property type="entry name" value="Glycoside hydrolase/deacetylase"/>
    <property type="match status" value="4"/>
</dbReference>
<dbReference type="CDD" id="cd10917">
    <property type="entry name" value="CE4_NodB_like_6s_7s"/>
    <property type="match status" value="4"/>
</dbReference>
<protein>
    <recommendedName>
        <fullName evidence="3">NodB homology domain-containing protein</fullName>
    </recommendedName>
</protein>
<keyword evidence="2" id="KW-1133">Transmembrane helix</keyword>
<feature type="region of interest" description="Disordered" evidence="1">
    <location>
        <begin position="557"/>
        <end position="592"/>
    </location>
</feature>
<dbReference type="PANTHER" id="PTHR10587">
    <property type="entry name" value="GLYCOSYL TRANSFERASE-RELATED"/>
    <property type="match status" value="1"/>
</dbReference>
<evidence type="ECO:0000256" key="1">
    <source>
        <dbReference type="SAM" id="MobiDB-lite"/>
    </source>
</evidence>